<dbReference type="Proteomes" id="UP000036367">
    <property type="component" value="Unassembled WGS sequence"/>
</dbReference>
<evidence type="ECO:0000313" key="1">
    <source>
        <dbReference type="EMBL" id="KLU07797.1"/>
    </source>
</evidence>
<evidence type="ECO:0000313" key="2">
    <source>
        <dbReference type="Proteomes" id="UP000036367"/>
    </source>
</evidence>
<keyword evidence="2" id="KW-1185">Reference proteome</keyword>
<dbReference type="EMBL" id="LECT01000002">
    <property type="protein sequence ID" value="KLU07797.1"/>
    <property type="molecule type" value="Genomic_DNA"/>
</dbReference>
<protein>
    <submittedName>
        <fullName evidence="1">Uncharacterized protein</fullName>
    </submittedName>
</protein>
<reference evidence="1" key="1">
    <citation type="submission" date="2015-05" db="EMBL/GenBank/DDBJ databases">
        <title>Permanent draft genome of Rhodopirellula islandicus K833.</title>
        <authorList>
            <person name="Kizina J."/>
            <person name="Richter M."/>
            <person name="Glockner F.O."/>
            <person name="Harder J."/>
        </authorList>
    </citation>
    <scope>NUCLEOTIDE SEQUENCE [LARGE SCALE GENOMIC DNA]</scope>
    <source>
        <strain evidence="1">K833</strain>
    </source>
</reference>
<proteinExistence type="predicted"/>
<organism evidence="1 2">
    <name type="scientific">Rhodopirellula islandica</name>
    <dbReference type="NCBI Taxonomy" id="595434"/>
    <lineage>
        <taxon>Bacteria</taxon>
        <taxon>Pseudomonadati</taxon>
        <taxon>Planctomycetota</taxon>
        <taxon>Planctomycetia</taxon>
        <taxon>Pirellulales</taxon>
        <taxon>Pirellulaceae</taxon>
        <taxon>Rhodopirellula</taxon>
    </lineage>
</organism>
<comment type="caution">
    <text evidence="1">The sequence shown here is derived from an EMBL/GenBank/DDBJ whole genome shotgun (WGS) entry which is preliminary data.</text>
</comment>
<dbReference type="PATRIC" id="fig|595434.4.peg.163"/>
<gene>
    <name evidence="1" type="ORF">RISK_000170</name>
</gene>
<dbReference type="AlphaFoldDB" id="A0A0J1BMS5"/>
<accession>A0A0J1BMS5</accession>
<name>A0A0J1BMS5_RHOIS</name>
<sequence>MNWAIDSIIRFALIGPEGSSMHSASKQANVIAIVDNEQMATYHIQNQASWSLEVGNAMKSESPVNAVRRWLAPSHRVQSRSWDWMRKIA</sequence>
<dbReference type="STRING" id="595434.RISK_000170"/>